<evidence type="ECO:0000256" key="1">
    <source>
        <dbReference type="ARBA" id="ARBA00022500"/>
    </source>
</evidence>
<dbReference type="InterPro" id="IPR011324">
    <property type="entry name" value="Cytotoxic_necrot_fac-like_cat"/>
</dbReference>
<dbReference type="Pfam" id="PF03975">
    <property type="entry name" value="CheD"/>
    <property type="match status" value="1"/>
</dbReference>
<reference evidence="5" key="1">
    <citation type="submission" date="2015-07" db="EMBL/GenBank/DDBJ databases">
        <title>Complete genome sequence and phylogenetic analysis of Limnochorda pilosa.</title>
        <authorList>
            <person name="Watanabe M."/>
            <person name="Kojima H."/>
            <person name="Fukui M."/>
        </authorList>
    </citation>
    <scope>NUCLEOTIDE SEQUENCE [LARGE SCALE GENOMIC DNA]</scope>
    <source>
        <strain evidence="5">HC45</strain>
    </source>
</reference>
<dbReference type="RefSeq" id="WP_198409616.1">
    <property type="nucleotide sequence ID" value="NZ_AP014924.1"/>
</dbReference>
<dbReference type="EMBL" id="AP014924">
    <property type="protein sequence ID" value="BAS25942.1"/>
    <property type="molecule type" value="Genomic_DNA"/>
</dbReference>
<sequence length="172" mass="18345">MRPLDVREAVPTPQDGAGPRTVGLGELVAASAPTRLVTYGLGSCVGLCLYDPFGKVGGLAHVFLPWGDRDREGQPALYANLAVERLVAAVAALGGDLRRLEAKMAGGARLFAHSDTLNVGERNVEAVRTELRRLDLRLVGEDVGGTRGRSLLFDLADGRTRVTSGGRDVRWI</sequence>
<comment type="catalytic activity">
    <reaction evidence="3">
        <text>L-glutaminyl-[protein] + H2O = L-glutamyl-[protein] + NH4(+)</text>
        <dbReference type="Rhea" id="RHEA:16441"/>
        <dbReference type="Rhea" id="RHEA-COMP:10207"/>
        <dbReference type="Rhea" id="RHEA-COMP:10208"/>
        <dbReference type="ChEBI" id="CHEBI:15377"/>
        <dbReference type="ChEBI" id="CHEBI:28938"/>
        <dbReference type="ChEBI" id="CHEBI:29973"/>
        <dbReference type="ChEBI" id="CHEBI:30011"/>
        <dbReference type="EC" id="3.5.1.44"/>
    </reaction>
</comment>
<dbReference type="HAMAP" id="MF_01440">
    <property type="entry name" value="CheD"/>
    <property type="match status" value="1"/>
</dbReference>
<dbReference type="GO" id="GO:0006935">
    <property type="term" value="P:chemotaxis"/>
    <property type="evidence" value="ECO:0007669"/>
    <property type="project" value="UniProtKB-UniRule"/>
</dbReference>
<evidence type="ECO:0000256" key="3">
    <source>
        <dbReference type="HAMAP-Rule" id="MF_01440"/>
    </source>
</evidence>
<dbReference type="Proteomes" id="UP000065807">
    <property type="component" value="Chromosome"/>
</dbReference>
<evidence type="ECO:0000256" key="2">
    <source>
        <dbReference type="ARBA" id="ARBA00022801"/>
    </source>
</evidence>
<name>A0A0K2SFX9_LIMPI</name>
<organism evidence="4 5">
    <name type="scientific">Limnochorda pilosa</name>
    <dbReference type="NCBI Taxonomy" id="1555112"/>
    <lineage>
        <taxon>Bacteria</taxon>
        <taxon>Bacillati</taxon>
        <taxon>Bacillota</taxon>
        <taxon>Limnochordia</taxon>
        <taxon>Limnochordales</taxon>
        <taxon>Limnochordaceae</taxon>
        <taxon>Limnochorda</taxon>
    </lineage>
</organism>
<accession>A0A0K2SFX9</accession>
<dbReference type="InterPro" id="IPR038592">
    <property type="entry name" value="CheD-like_sf"/>
</dbReference>
<dbReference type="PANTHER" id="PTHR35147:SF1">
    <property type="entry name" value="CHEMORECEPTOR GLUTAMINE DEAMIDASE CHED-RELATED"/>
    <property type="match status" value="1"/>
</dbReference>
<protein>
    <recommendedName>
        <fullName evidence="3">Probable chemoreceptor glutamine deamidase CheD</fullName>
        <ecNumber evidence="3">3.5.1.44</ecNumber>
    </recommendedName>
</protein>
<dbReference type="Gene3D" id="3.30.1330.200">
    <property type="match status" value="1"/>
</dbReference>
<dbReference type="InterPro" id="IPR005659">
    <property type="entry name" value="Chemorcpt_Glu_NH3ase_CheD"/>
</dbReference>
<keyword evidence="5" id="KW-1185">Reference proteome</keyword>
<keyword evidence="2 3" id="KW-0378">Hydrolase</keyword>
<evidence type="ECO:0000313" key="5">
    <source>
        <dbReference type="Proteomes" id="UP000065807"/>
    </source>
</evidence>
<comment type="function">
    <text evidence="3">Probably deamidates glutamine residues to glutamate on methyl-accepting chemotaxis receptors (MCPs), playing an important role in chemotaxis.</text>
</comment>
<proteinExistence type="inferred from homology"/>
<dbReference type="GO" id="GO:0050568">
    <property type="term" value="F:protein-glutamine glutaminase activity"/>
    <property type="evidence" value="ECO:0007669"/>
    <property type="project" value="UniProtKB-UniRule"/>
</dbReference>
<dbReference type="PANTHER" id="PTHR35147">
    <property type="entry name" value="CHEMORECEPTOR GLUTAMINE DEAMIDASE CHED-RELATED"/>
    <property type="match status" value="1"/>
</dbReference>
<keyword evidence="1 3" id="KW-0145">Chemotaxis</keyword>
<dbReference type="AlphaFoldDB" id="A0A0K2SFX9"/>
<dbReference type="PATRIC" id="fig|1555112.3.peg.88"/>
<dbReference type="KEGG" id="lpil:LIP_0085"/>
<dbReference type="CDD" id="cd16352">
    <property type="entry name" value="CheD"/>
    <property type="match status" value="1"/>
</dbReference>
<gene>
    <name evidence="3" type="primary">cheD</name>
    <name evidence="4" type="ORF">LIP_0085</name>
</gene>
<reference evidence="5" key="2">
    <citation type="journal article" date="2016" name="Int. J. Syst. Evol. Microbiol.">
        <title>Complete genome sequence and cell structure of Limnochorda pilosa, a Gram-negative spore-former within the phylum Firmicutes.</title>
        <authorList>
            <person name="Watanabe M."/>
            <person name="Kojima H."/>
            <person name="Fukui M."/>
        </authorList>
    </citation>
    <scope>NUCLEOTIDE SEQUENCE [LARGE SCALE GENOMIC DNA]</scope>
    <source>
        <strain evidence="5">HC45</strain>
    </source>
</reference>
<evidence type="ECO:0000313" key="4">
    <source>
        <dbReference type="EMBL" id="BAS25942.1"/>
    </source>
</evidence>
<comment type="similarity">
    <text evidence="3">Belongs to the CheD family.</text>
</comment>
<dbReference type="EC" id="3.5.1.44" evidence="3"/>
<dbReference type="SUPFAM" id="SSF64438">
    <property type="entry name" value="CNF1/YfiH-like putative cysteine hydrolases"/>
    <property type="match status" value="1"/>
</dbReference>
<dbReference type="STRING" id="1555112.LIP_0085"/>